<keyword evidence="1 6" id="KW-0004">4Fe-4S</keyword>
<keyword evidence="4 6" id="KW-0408">Iron</keyword>
<sequence>MQTQLADFIKNTPKGIEADSILRRCVHCGFCTATCPTYRLLGDELDSPRGRIYLIKQMLEGEPITRKTQLHLDRCLTCRTCENTCPSGVQYARLLDIGRHLVEQKVARPFWDKIQRAMLRWVLPYPRRFNTLLGLGRVARPLLPSRLKKQIPARIHYATPLMMQRTRTVLLLDGCVQSGLAPHFNQATTAVLARLGITTVSVKQARCCGAVSYHLNAEEEAKATIRQTIDAWWPQVEQGVEAIVMTASGCGAMVKEYHYVLRDDPLYAEKAAKISALTKDLSEIITLNDAKKLGEMGRGHSPVAFHPPCTLQHGQRLYGQVESILKQLGFQLVPVTDSYLCCGSAGTYSILQPELSQQLLANRIAALEANHPSCIVTANIGCWHHLASASHLPVKHWIELLLPQNGGQ</sequence>
<comment type="catalytic activity">
    <reaction evidence="6">
        <text>(R)-lactate + A = pyruvate + AH2</text>
        <dbReference type="Rhea" id="RHEA:15089"/>
        <dbReference type="ChEBI" id="CHEBI:13193"/>
        <dbReference type="ChEBI" id="CHEBI:15361"/>
        <dbReference type="ChEBI" id="CHEBI:16004"/>
        <dbReference type="ChEBI" id="CHEBI:17499"/>
    </reaction>
</comment>
<evidence type="ECO:0000256" key="4">
    <source>
        <dbReference type="ARBA" id="ARBA00023004"/>
    </source>
</evidence>
<proteinExistence type="predicted"/>
<dbReference type="Proteomes" id="UP000194798">
    <property type="component" value="Unassembled WGS sequence"/>
</dbReference>
<dbReference type="InterPro" id="IPR004017">
    <property type="entry name" value="Cys_rich_dom"/>
</dbReference>
<dbReference type="NCBIfam" id="NF008434">
    <property type="entry name" value="PRK11274.1"/>
    <property type="match status" value="1"/>
</dbReference>
<keyword evidence="6" id="KW-0249">Electron transport</keyword>
<comment type="function">
    <text evidence="6">Component of a complex that catalyzes the oxidation of glycolate to glyoxylate.</text>
</comment>
<keyword evidence="5 6" id="KW-0411">Iron-sulfur</keyword>
<protein>
    <recommendedName>
        <fullName evidence="6">Glycolate oxidase iron-sulfur subunit</fullName>
        <ecNumber evidence="6">1.1.99.14</ecNumber>
    </recommendedName>
</protein>
<name>A0A251X4T8_9GAMM</name>
<reference evidence="8 9" key="1">
    <citation type="submission" date="2016-12" db="EMBL/GenBank/DDBJ databases">
        <title>Thioflexothrix psekupsii D3 genome sequencing and assembly.</title>
        <authorList>
            <person name="Fomenkov A."/>
            <person name="Vincze T."/>
            <person name="Grabovich M."/>
            <person name="Anton B.P."/>
            <person name="Dubinina G."/>
            <person name="Orlova M."/>
            <person name="Belousova E."/>
            <person name="Roberts R.J."/>
        </authorList>
    </citation>
    <scope>NUCLEOTIDE SEQUENCE [LARGE SCALE GENOMIC DNA]</scope>
    <source>
        <strain evidence="8">D3</strain>
    </source>
</reference>
<gene>
    <name evidence="8" type="ORF">TPSD3_13630</name>
</gene>
<keyword evidence="9" id="KW-1185">Reference proteome</keyword>
<dbReference type="PROSITE" id="PS51379">
    <property type="entry name" value="4FE4S_FER_2"/>
    <property type="match status" value="2"/>
</dbReference>
<dbReference type="Gene3D" id="1.10.1060.10">
    <property type="entry name" value="Alpha-helical ferredoxin"/>
    <property type="match status" value="1"/>
</dbReference>
<evidence type="ECO:0000256" key="1">
    <source>
        <dbReference type="ARBA" id="ARBA00022485"/>
    </source>
</evidence>
<dbReference type="PANTHER" id="PTHR32479:SF17">
    <property type="entry name" value="GLYCOLATE OXIDASE IRON-SULFUR SUBUNIT"/>
    <property type="match status" value="1"/>
</dbReference>
<evidence type="ECO:0000256" key="3">
    <source>
        <dbReference type="ARBA" id="ARBA00022737"/>
    </source>
</evidence>
<dbReference type="InterPro" id="IPR017900">
    <property type="entry name" value="4Fe4S_Fe_S_CS"/>
</dbReference>
<comment type="caution">
    <text evidence="8">The sequence shown here is derived from an EMBL/GenBank/DDBJ whole genome shotgun (WGS) entry which is preliminary data.</text>
</comment>
<dbReference type="GO" id="GO:0046872">
    <property type="term" value="F:metal ion binding"/>
    <property type="evidence" value="ECO:0007669"/>
    <property type="project" value="UniProtKB-UniRule"/>
</dbReference>
<evidence type="ECO:0000313" key="8">
    <source>
        <dbReference type="EMBL" id="OUD12162.1"/>
    </source>
</evidence>
<evidence type="ECO:0000256" key="5">
    <source>
        <dbReference type="ARBA" id="ARBA00023014"/>
    </source>
</evidence>
<keyword evidence="3" id="KW-0677">Repeat</keyword>
<dbReference type="EC" id="1.1.99.14" evidence="6"/>
<accession>A0A251X4T8</accession>
<dbReference type="Pfam" id="PF13183">
    <property type="entry name" value="Fer4_8"/>
    <property type="match status" value="1"/>
</dbReference>
<evidence type="ECO:0000256" key="6">
    <source>
        <dbReference type="PIRNR" id="PIRNR000139"/>
    </source>
</evidence>
<dbReference type="InterPro" id="IPR017896">
    <property type="entry name" value="4Fe4S_Fe-S-bd"/>
</dbReference>
<keyword evidence="2 6" id="KW-0479">Metal-binding</keyword>
<feature type="domain" description="4Fe-4S ferredoxin-type" evidence="7">
    <location>
        <begin position="66"/>
        <end position="95"/>
    </location>
</feature>
<dbReference type="PROSITE" id="PS00198">
    <property type="entry name" value="4FE4S_FER_1"/>
    <property type="match status" value="1"/>
</dbReference>
<keyword evidence="6" id="KW-0813">Transport</keyword>
<dbReference type="InterPro" id="IPR012257">
    <property type="entry name" value="Glc_ox_4Fe-4S"/>
</dbReference>
<dbReference type="GO" id="GO:0051539">
    <property type="term" value="F:4 iron, 4 sulfur cluster binding"/>
    <property type="evidence" value="ECO:0007669"/>
    <property type="project" value="UniProtKB-UniRule"/>
</dbReference>
<dbReference type="SUPFAM" id="SSF54862">
    <property type="entry name" value="4Fe-4S ferredoxins"/>
    <property type="match status" value="1"/>
</dbReference>
<evidence type="ECO:0000256" key="2">
    <source>
        <dbReference type="ARBA" id="ARBA00022723"/>
    </source>
</evidence>
<dbReference type="PIRSF" id="PIRSF000139">
    <property type="entry name" value="Glc_ox_4Fe-4S"/>
    <property type="match status" value="1"/>
</dbReference>
<comment type="cofactor">
    <cofactor evidence="6">
        <name>[4Fe-4S] cluster</name>
        <dbReference type="ChEBI" id="CHEBI:49883"/>
    </cofactor>
    <text evidence="6">Binds 2 [4Fe-4S] clusters.</text>
</comment>
<dbReference type="EMBL" id="MSLT01000023">
    <property type="protein sequence ID" value="OUD12162.1"/>
    <property type="molecule type" value="Genomic_DNA"/>
</dbReference>
<evidence type="ECO:0000313" key="9">
    <source>
        <dbReference type="Proteomes" id="UP000194798"/>
    </source>
</evidence>
<dbReference type="GO" id="GO:0019154">
    <property type="term" value="F:glycolate dehydrogenase activity"/>
    <property type="evidence" value="ECO:0007669"/>
    <property type="project" value="UniProtKB-EC"/>
</dbReference>
<dbReference type="PANTHER" id="PTHR32479">
    <property type="entry name" value="GLYCOLATE OXIDASE IRON-SULFUR SUBUNIT"/>
    <property type="match status" value="1"/>
</dbReference>
<dbReference type="RefSeq" id="WP_086489071.1">
    <property type="nucleotide sequence ID" value="NZ_MSLT01000023.1"/>
</dbReference>
<dbReference type="InterPro" id="IPR009051">
    <property type="entry name" value="Helical_ferredxn"/>
</dbReference>
<comment type="catalytic activity">
    <reaction evidence="6">
        <text>glycolate + A = glyoxylate + AH2</text>
        <dbReference type="Rhea" id="RHEA:21264"/>
        <dbReference type="ChEBI" id="CHEBI:13193"/>
        <dbReference type="ChEBI" id="CHEBI:17499"/>
        <dbReference type="ChEBI" id="CHEBI:29805"/>
        <dbReference type="ChEBI" id="CHEBI:36655"/>
        <dbReference type="EC" id="1.1.99.14"/>
    </reaction>
</comment>
<organism evidence="8 9">
    <name type="scientific">Thioflexithrix psekupsensis</name>
    <dbReference type="NCBI Taxonomy" id="1570016"/>
    <lineage>
        <taxon>Bacteria</taxon>
        <taxon>Pseudomonadati</taxon>
        <taxon>Pseudomonadota</taxon>
        <taxon>Gammaproteobacteria</taxon>
        <taxon>Thiotrichales</taxon>
        <taxon>Thioflexithrix</taxon>
    </lineage>
</organism>
<dbReference type="OrthoDB" id="9811557at2"/>
<dbReference type="FunFam" id="1.10.1060.10:FF:000012">
    <property type="entry name" value="Glycolate oxidase iron-sulfur subunit"/>
    <property type="match status" value="1"/>
</dbReference>
<dbReference type="Pfam" id="PF02754">
    <property type="entry name" value="CCG"/>
    <property type="match status" value="2"/>
</dbReference>
<dbReference type="AlphaFoldDB" id="A0A251X4T8"/>
<feature type="domain" description="4Fe-4S ferredoxin-type" evidence="7">
    <location>
        <begin position="14"/>
        <end position="45"/>
    </location>
</feature>
<evidence type="ECO:0000259" key="7">
    <source>
        <dbReference type="PROSITE" id="PS51379"/>
    </source>
</evidence>